<dbReference type="InterPro" id="IPR031693">
    <property type="entry name" value="Sin3_C"/>
</dbReference>
<dbReference type="GO" id="GO:0003714">
    <property type="term" value="F:transcription corepressor activity"/>
    <property type="evidence" value="ECO:0007669"/>
    <property type="project" value="InterPro"/>
</dbReference>
<dbReference type="InParanoid" id="E4WXT7"/>
<dbReference type="InterPro" id="IPR039774">
    <property type="entry name" value="Sin3-like"/>
</dbReference>
<dbReference type="FunFam" id="1.20.1160.11:FF:000002">
    <property type="entry name" value="Paired amphipathic helix protein SIN3"/>
    <property type="match status" value="1"/>
</dbReference>
<comment type="subcellular location">
    <subcellularLocation>
        <location evidence="1 7">Nucleus</location>
    </subcellularLocation>
</comment>
<accession>E4WXT7</accession>
<dbReference type="Gene3D" id="1.20.1160.11">
    <property type="entry name" value="Paired amphipathic helix"/>
    <property type="match status" value="3"/>
</dbReference>
<gene>
    <name evidence="10" type="ORF">GSOID_T00011730001</name>
</gene>
<feature type="domain" description="Histone deacetylase interacting" evidence="9">
    <location>
        <begin position="364"/>
        <end position="462"/>
    </location>
</feature>
<dbReference type="PANTHER" id="PTHR12346">
    <property type="entry name" value="SIN3B-RELATED"/>
    <property type="match status" value="1"/>
</dbReference>
<dbReference type="InterPro" id="IPR003822">
    <property type="entry name" value="PAH"/>
</dbReference>
<evidence type="ECO:0000256" key="4">
    <source>
        <dbReference type="ARBA" id="ARBA00023015"/>
    </source>
</evidence>
<dbReference type="EMBL" id="FN653018">
    <property type="protein sequence ID" value="CBY22181.1"/>
    <property type="molecule type" value="Genomic_DNA"/>
</dbReference>
<dbReference type="Pfam" id="PF08295">
    <property type="entry name" value="Sin3_corepress"/>
    <property type="match status" value="1"/>
</dbReference>
<dbReference type="SUPFAM" id="SSF47762">
    <property type="entry name" value="PAH2 domain"/>
    <property type="match status" value="3"/>
</dbReference>
<proteinExistence type="predicted"/>
<feature type="compositionally biased region" description="Polar residues" evidence="8">
    <location>
        <begin position="238"/>
        <end position="247"/>
    </location>
</feature>
<sequence>MNGGDGANRPLRVIDALSYLDRVKNQFDDRQVIYNEFLEIMKEFKSQSTDTPGVIRRVRELFRGYPELIIGFNTFLPEGYEIRQEDIMGLEEDHPESNSQFDEAINLIQKIRTRYLSNNGVFREFLTILNEYKRVQPKTQEMTADVYSKMAHLLRNDLDLLDEFTNFLPEMKEEQQRLAEIERQKTLAKKTEPKKEPKTEPKLEPEDSKTIALVAPVKIPETVTVSAPPTLPSKRKNNSGSSPAGTSSKKRLLSGITLHEAAKYATDTELIFFQKVQNLLKETDAYHQFLKCISLYNNEIINRNELILLVEPIIGKCPELLVEFGKILGKTIDLPKSSHSQAEANQPLSLPRPAATPYDIDYSNARHIGSSYRSMPKEHRRPPSKDPLASSVLNDVWVSLPTWSEDPQFSSTKKNQYEDAIIRCEDERFELDNVIEANLHTIKIFEGVQKKMQRMKDDERVKFKLEDTLGGTSNVIQRRAIHRIYGDKAADIIDGLKKSPSLTVPVVLKRLKAKNEEWRQSQKHFNRMWKDLLDKNYLKSMDHQGMNFRATDQKFLRPKNLINEIEATCDEMALQGNENKPHYHTRVPDRRVIKDATSLIMHAVRKHNLTKPEKEQVKEIVNRWLPSFLRPDDAKKFNLMYCGNTHFLLLRLHAILCQRLEIIRDKAAALLKEWKLSNPTEKDTSTIGSVPTLGIEVEEYYRAFLELVKAFYDGNVEHGIYEETLREMFTTSAYHAFTMDRLVQSIAKFSIEITQKESALNIHQYHREENNSPGHIVRHMSTIQDIPAEEQAYRKRVENELEEEFLFRVTTYMVEDVNKISIQLMNIDDEDTETVQTDEASEKEDLGKYGLFLPTCTGFDKRLFLRRNIRAVTKAEPNRDEQVRTTPGTLSVQAAVRKGLNNKKIRYIKGSHSSELIPGKLGQARVAYRKANGYAIKKHLRFNGFLQKWNKRNPAPADEIYGEKLLRYGAAEVECFPKKLKCYFGEKTVYLST</sequence>
<dbReference type="PROSITE" id="PS51477">
    <property type="entry name" value="PAH"/>
    <property type="match status" value="3"/>
</dbReference>
<dbReference type="FunFam" id="1.20.1160.11:FF:000001">
    <property type="entry name" value="Paired amphipathic helix protein Sin3"/>
    <property type="match status" value="1"/>
</dbReference>
<dbReference type="FunCoup" id="E4WXT7">
    <property type="interactions" value="991"/>
</dbReference>
<evidence type="ECO:0000313" key="11">
    <source>
        <dbReference type="Proteomes" id="UP000001307"/>
    </source>
</evidence>
<evidence type="ECO:0000256" key="7">
    <source>
        <dbReference type="PROSITE-ProRule" id="PRU00810"/>
    </source>
</evidence>
<protein>
    <recommendedName>
        <fullName evidence="9">Histone deacetylase interacting domain-containing protein</fullName>
    </recommendedName>
</protein>
<evidence type="ECO:0000256" key="1">
    <source>
        <dbReference type="ARBA" id="ARBA00004123"/>
    </source>
</evidence>
<evidence type="ECO:0000256" key="5">
    <source>
        <dbReference type="ARBA" id="ARBA00023163"/>
    </source>
</evidence>
<reference evidence="10" key="1">
    <citation type="journal article" date="2010" name="Science">
        <title>Plasticity of animal genome architecture unmasked by rapid evolution of a pelagic tunicate.</title>
        <authorList>
            <person name="Denoeud F."/>
            <person name="Henriet S."/>
            <person name="Mungpakdee S."/>
            <person name="Aury J.M."/>
            <person name="Da Silva C."/>
            <person name="Brinkmann H."/>
            <person name="Mikhaleva J."/>
            <person name="Olsen L.C."/>
            <person name="Jubin C."/>
            <person name="Canestro C."/>
            <person name="Bouquet J.M."/>
            <person name="Danks G."/>
            <person name="Poulain J."/>
            <person name="Campsteijn C."/>
            <person name="Adamski M."/>
            <person name="Cross I."/>
            <person name="Yadetie F."/>
            <person name="Muffato M."/>
            <person name="Louis A."/>
            <person name="Butcher S."/>
            <person name="Tsagkogeorga G."/>
            <person name="Konrad A."/>
            <person name="Singh S."/>
            <person name="Jensen M.F."/>
            <person name="Cong E.H."/>
            <person name="Eikeseth-Otteraa H."/>
            <person name="Noel B."/>
            <person name="Anthouard V."/>
            <person name="Porcel B.M."/>
            <person name="Kachouri-Lafond R."/>
            <person name="Nishino A."/>
            <person name="Ugolini M."/>
            <person name="Chourrout P."/>
            <person name="Nishida H."/>
            <person name="Aasland R."/>
            <person name="Huzurbazar S."/>
            <person name="Westhof E."/>
            <person name="Delsuc F."/>
            <person name="Lehrach H."/>
            <person name="Reinhardt R."/>
            <person name="Weissenbach J."/>
            <person name="Roy S.W."/>
            <person name="Artiguenave F."/>
            <person name="Postlethwait J.H."/>
            <person name="Manak J.R."/>
            <person name="Thompson E.M."/>
            <person name="Jaillon O."/>
            <person name="Du Pasquier L."/>
            <person name="Boudinot P."/>
            <person name="Liberles D.A."/>
            <person name="Volff J.N."/>
            <person name="Philippe H."/>
            <person name="Lenhard B."/>
            <person name="Roest Crollius H."/>
            <person name="Wincker P."/>
            <person name="Chourrout D."/>
        </authorList>
    </citation>
    <scope>NUCLEOTIDE SEQUENCE [LARGE SCALE GENOMIC DNA]</scope>
</reference>
<dbReference type="InterPro" id="IPR036600">
    <property type="entry name" value="PAH_sf"/>
</dbReference>
<dbReference type="GO" id="GO:0070822">
    <property type="term" value="C:Sin3-type complex"/>
    <property type="evidence" value="ECO:0007669"/>
    <property type="project" value="TreeGrafter"/>
</dbReference>
<dbReference type="AlphaFoldDB" id="E4WXT7"/>
<feature type="region of interest" description="Disordered" evidence="8">
    <location>
        <begin position="224"/>
        <end position="250"/>
    </location>
</feature>
<keyword evidence="3" id="KW-0677">Repeat</keyword>
<keyword evidence="2" id="KW-0678">Repressor</keyword>
<evidence type="ECO:0000256" key="2">
    <source>
        <dbReference type="ARBA" id="ARBA00022491"/>
    </source>
</evidence>
<dbReference type="SMART" id="SM00761">
    <property type="entry name" value="HDAC_interact"/>
    <property type="match status" value="1"/>
</dbReference>
<dbReference type="InterPro" id="IPR013194">
    <property type="entry name" value="HDAC_interact_dom"/>
</dbReference>
<keyword evidence="5" id="KW-0804">Transcription</keyword>
<keyword evidence="11" id="KW-1185">Reference proteome</keyword>
<dbReference type="Pfam" id="PF02671">
    <property type="entry name" value="PAH"/>
    <property type="match status" value="3"/>
</dbReference>
<evidence type="ECO:0000256" key="3">
    <source>
        <dbReference type="ARBA" id="ARBA00022737"/>
    </source>
</evidence>
<feature type="region of interest" description="Disordered" evidence="8">
    <location>
        <begin position="184"/>
        <end position="207"/>
    </location>
</feature>
<evidence type="ECO:0000313" key="10">
    <source>
        <dbReference type="EMBL" id="CBY22181.1"/>
    </source>
</evidence>
<dbReference type="GO" id="GO:0000122">
    <property type="term" value="P:negative regulation of transcription by RNA polymerase II"/>
    <property type="evidence" value="ECO:0007669"/>
    <property type="project" value="TreeGrafter"/>
</dbReference>
<evidence type="ECO:0000256" key="6">
    <source>
        <dbReference type="ARBA" id="ARBA00023242"/>
    </source>
</evidence>
<dbReference type="Proteomes" id="UP000001307">
    <property type="component" value="Unassembled WGS sequence"/>
</dbReference>
<dbReference type="OrthoDB" id="10265969at2759"/>
<organism evidence="10">
    <name type="scientific">Oikopleura dioica</name>
    <name type="common">Tunicate</name>
    <dbReference type="NCBI Taxonomy" id="34765"/>
    <lineage>
        <taxon>Eukaryota</taxon>
        <taxon>Metazoa</taxon>
        <taxon>Chordata</taxon>
        <taxon>Tunicata</taxon>
        <taxon>Appendicularia</taxon>
        <taxon>Copelata</taxon>
        <taxon>Oikopleuridae</taxon>
        <taxon>Oikopleura</taxon>
    </lineage>
</organism>
<name>E4WXT7_OIKDI</name>
<evidence type="ECO:0000256" key="8">
    <source>
        <dbReference type="SAM" id="MobiDB-lite"/>
    </source>
</evidence>
<dbReference type="PANTHER" id="PTHR12346:SF0">
    <property type="entry name" value="SIN3A, ISOFORM G"/>
    <property type="match status" value="1"/>
</dbReference>
<dbReference type="Pfam" id="PF16879">
    <property type="entry name" value="Sin3a_C"/>
    <property type="match status" value="1"/>
</dbReference>
<evidence type="ECO:0000259" key="9">
    <source>
        <dbReference type="SMART" id="SM00761"/>
    </source>
</evidence>
<keyword evidence="6 7" id="KW-0539">Nucleus</keyword>
<keyword evidence="4" id="KW-0805">Transcription regulation</keyword>